<feature type="binding site" evidence="14">
    <location>
        <position position="141"/>
    </location>
    <ligand>
        <name>(2R)-3-phosphoglycerate</name>
        <dbReference type="ChEBI" id="CHEBI:58272"/>
    </ligand>
</feature>
<evidence type="ECO:0000256" key="8">
    <source>
        <dbReference type="ARBA" id="ARBA00022679"/>
    </source>
</evidence>
<name>A0A6J4SGN1_9ACTN</name>
<evidence type="ECO:0000256" key="7">
    <source>
        <dbReference type="ARBA" id="ARBA00022490"/>
    </source>
</evidence>
<evidence type="ECO:0000313" key="17">
    <source>
        <dbReference type="EMBL" id="CAA9493543.1"/>
    </source>
</evidence>
<feature type="binding site" evidence="13">
    <location>
        <position position="108"/>
    </location>
    <ligand>
        <name>substrate</name>
    </ligand>
</feature>
<organism evidence="17">
    <name type="scientific">uncultured Solirubrobacteraceae bacterium</name>
    <dbReference type="NCBI Taxonomy" id="1162706"/>
    <lineage>
        <taxon>Bacteria</taxon>
        <taxon>Bacillati</taxon>
        <taxon>Actinomycetota</taxon>
        <taxon>Thermoleophilia</taxon>
        <taxon>Solirubrobacterales</taxon>
        <taxon>Solirubrobacteraceae</taxon>
        <taxon>environmental samples</taxon>
    </lineage>
</organism>
<dbReference type="PROSITE" id="PS00111">
    <property type="entry name" value="PGLYCERATE_KINASE"/>
    <property type="match status" value="1"/>
</dbReference>
<keyword evidence="7 13" id="KW-0963">Cytoplasm</keyword>
<evidence type="ECO:0000256" key="6">
    <source>
        <dbReference type="ARBA" id="ARBA00016471"/>
    </source>
</evidence>
<evidence type="ECO:0000256" key="11">
    <source>
        <dbReference type="ARBA" id="ARBA00022840"/>
    </source>
</evidence>
<dbReference type="GO" id="GO:0043531">
    <property type="term" value="F:ADP binding"/>
    <property type="evidence" value="ECO:0007669"/>
    <property type="project" value="TreeGrafter"/>
</dbReference>
<feature type="binding site" evidence="13">
    <location>
        <position position="34"/>
    </location>
    <ligand>
        <name>substrate</name>
    </ligand>
</feature>
<feature type="binding site" evidence="13 14">
    <location>
        <begin position="19"/>
        <end position="21"/>
    </location>
    <ligand>
        <name>substrate</name>
    </ligand>
</feature>
<proteinExistence type="inferred from homology"/>
<evidence type="ECO:0000256" key="13">
    <source>
        <dbReference type="HAMAP-Rule" id="MF_00145"/>
    </source>
</evidence>
<evidence type="ECO:0000256" key="12">
    <source>
        <dbReference type="ARBA" id="ARBA00023152"/>
    </source>
</evidence>
<comment type="pathway">
    <text evidence="2 13">Carbohydrate degradation; glycolysis; pyruvate from D-glyceraldehyde 3-phosphate: step 2/5.</text>
</comment>
<dbReference type="GO" id="GO:0005524">
    <property type="term" value="F:ATP binding"/>
    <property type="evidence" value="ECO:0007669"/>
    <property type="project" value="UniProtKB-KW"/>
</dbReference>
<dbReference type="InterPro" id="IPR001576">
    <property type="entry name" value="Phosphoglycerate_kinase"/>
</dbReference>
<dbReference type="Gene3D" id="3.40.50.1260">
    <property type="entry name" value="Phosphoglycerate kinase, N-terminal domain"/>
    <property type="match status" value="2"/>
</dbReference>
<feature type="binding site" evidence="13 15">
    <location>
        <position position="280"/>
    </location>
    <ligand>
        <name>ATP</name>
        <dbReference type="ChEBI" id="CHEBI:30616"/>
    </ligand>
</feature>
<feature type="binding site" evidence="13 14">
    <location>
        <begin position="58"/>
        <end position="61"/>
    </location>
    <ligand>
        <name>substrate</name>
    </ligand>
</feature>
<dbReference type="AlphaFoldDB" id="A0A6J4SGN1"/>
<dbReference type="PRINTS" id="PR00477">
    <property type="entry name" value="PHGLYCKINASE"/>
</dbReference>
<dbReference type="EC" id="2.7.2.3" evidence="5 13"/>
<dbReference type="FunFam" id="3.40.50.1260:FF:000031">
    <property type="entry name" value="Phosphoglycerate kinase 1"/>
    <property type="match status" value="1"/>
</dbReference>
<gene>
    <name evidence="13" type="primary">pgk</name>
    <name evidence="17" type="ORF">AVDCRST_MAG13-1871</name>
</gene>
<dbReference type="PANTHER" id="PTHR11406:SF23">
    <property type="entry name" value="PHOSPHOGLYCERATE KINASE 1, CHLOROPLASTIC-RELATED"/>
    <property type="match status" value="1"/>
</dbReference>
<comment type="subcellular location">
    <subcellularLocation>
        <location evidence="13">Cytoplasm</location>
    </subcellularLocation>
</comment>
<dbReference type="PIRSF" id="PIRSF000724">
    <property type="entry name" value="Pgk"/>
    <property type="match status" value="1"/>
</dbReference>
<feature type="binding site" evidence="13">
    <location>
        <position position="141"/>
    </location>
    <ligand>
        <name>substrate</name>
    </ligand>
</feature>
<protein>
    <recommendedName>
        <fullName evidence="6 13">Phosphoglycerate kinase</fullName>
        <ecNumber evidence="5 13">2.7.2.3</ecNumber>
    </recommendedName>
</protein>
<dbReference type="InterPro" id="IPR015824">
    <property type="entry name" value="Phosphoglycerate_kinase_N"/>
</dbReference>
<evidence type="ECO:0000256" key="14">
    <source>
        <dbReference type="PIRSR" id="PIRSR000724-1"/>
    </source>
</evidence>
<dbReference type="GO" id="GO:0006094">
    <property type="term" value="P:gluconeogenesis"/>
    <property type="evidence" value="ECO:0007669"/>
    <property type="project" value="TreeGrafter"/>
</dbReference>
<dbReference type="UniPathway" id="UPA00109">
    <property type="reaction ID" value="UER00185"/>
</dbReference>
<evidence type="ECO:0000256" key="4">
    <source>
        <dbReference type="ARBA" id="ARBA00011245"/>
    </source>
</evidence>
<accession>A0A6J4SGN1</accession>
<evidence type="ECO:0000256" key="9">
    <source>
        <dbReference type="ARBA" id="ARBA00022741"/>
    </source>
</evidence>
<keyword evidence="8 13" id="KW-0808">Transferase</keyword>
<dbReference type="HAMAP" id="MF_00145">
    <property type="entry name" value="Phosphoglyc_kinase"/>
    <property type="match status" value="1"/>
</dbReference>
<evidence type="ECO:0000256" key="5">
    <source>
        <dbReference type="ARBA" id="ARBA00013061"/>
    </source>
</evidence>
<dbReference type="PANTHER" id="PTHR11406">
    <property type="entry name" value="PHOSPHOGLYCERATE KINASE"/>
    <property type="match status" value="1"/>
</dbReference>
<sequence length="379" mass="39067">MRTLDGLDVAGKTVVVRVDFNVPLDGDGIADDTRIQAALPTLRRLQEAGAAKLVLLAHLGRPKGPDPATSLMPVAGRLGELLGQVVWLAPEPELPLPDGELVMIENVRWFEGETKDDPALAARYAALGDVYVNDAFGAAHRAHASTHGVATLLPSAAGLLLQREVETLGGILADPARPLVALVGGAKVTDKIGVLDAFLGVADTVLIGGAMCFPFFAAQGHGVGASLCEQEGIEPARRVLEAAREGQLRLPEDLVLGRAFAADTETQDLDGVDVPEGWMGLDIGPRTAAAYAEVVQGAGTAFWNGPMGAFELPPFAAGTRAVAEAVARAEGVTVVGGGDSAAALTQFGLAEQVTHLSTGGGASLELIEGKPLPGVEVLR</sequence>
<comment type="catalytic activity">
    <reaction evidence="1 13 16">
        <text>(2R)-3-phosphoglycerate + ATP = (2R)-3-phospho-glyceroyl phosphate + ADP</text>
        <dbReference type="Rhea" id="RHEA:14801"/>
        <dbReference type="ChEBI" id="CHEBI:30616"/>
        <dbReference type="ChEBI" id="CHEBI:57604"/>
        <dbReference type="ChEBI" id="CHEBI:58272"/>
        <dbReference type="ChEBI" id="CHEBI:456216"/>
        <dbReference type="EC" id="2.7.2.3"/>
    </reaction>
</comment>
<comment type="similarity">
    <text evidence="3 13 16">Belongs to the phosphoglycerate kinase family.</text>
</comment>
<feature type="binding site" evidence="14">
    <location>
        <position position="34"/>
    </location>
    <ligand>
        <name>(2R)-3-phosphoglycerate</name>
        <dbReference type="ChEBI" id="CHEBI:58272"/>
    </ligand>
</feature>
<keyword evidence="11 13" id="KW-0067">ATP-binding</keyword>
<dbReference type="Pfam" id="PF00162">
    <property type="entry name" value="PGK"/>
    <property type="match status" value="1"/>
</dbReference>
<dbReference type="GO" id="GO:0006096">
    <property type="term" value="P:glycolytic process"/>
    <property type="evidence" value="ECO:0007669"/>
    <property type="project" value="UniProtKB-UniRule"/>
</dbReference>
<dbReference type="InterPro" id="IPR036043">
    <property type="entry name" value="Phosphoglycerate_kinase_sf"/>
</dbReference>
<dbReference type="SUPFAM" id="SSF53748">
    <property type="entry name" value="Phosphoglycerate kinase"/>
    <property type="match status" value="1"/>
</dbReference>
<evidence type="ECO:0000256" key="1">
    <source>
        <dbReference type="ARBA" id="ARBA00000642"/>
    </source>
</evidence>
<feature type="binding site" evidence="13 15">
    <location>
        <position position="191"/>
    </location>
    <ligand>
        <name>ATP</name>
        <dbReference type="ChEBI" id="CHEBI:30616"/>
    </ligand>
</feature>
<evidence type="ECO:0000256" key="3">
    <source>
        <dbReference type="ARBA" id="ARBA00008982"/>
    </source>
</evidence>
<dbReference type="GO" id="GO:0004618">
    <property type="term" value="F:phosphoglycerate kinase activity"/>
    <property type="evidence" value="ECO:0007669"/>
    <property type="project" value="UniProtKB-UniRule"/>
</dbReference>
<keyword evidence="12 13" id="KW-0324">Glycolysis</keyword>
<comment type="subunit">
    <text evidence="4 13">Monomer.</text>
</comment>
<feature type="binding site" evidence="13 15">
    <location>
        <begin position="337"/>
        <end position="340"/>
    </location>
    <ligand>
        <name>ATP</name>
        <dbReference type="ChEBI" id="CHEBI:30616"/>
    </ligand>
</feature>
<reference evidence="17" key="1">
    <citation type="submission" date="2020-02" db="EMBL/GenBank/DDBJ databases">
        <authorList>
            <person name="Meier V. D."/>
        </authorList>
    </citation>
    <scope>NUCLEOTIDE SEQUENCE</scope>
    <source>
        <strain evidence="17">AVDCRST_MAG13</strain>
    </source>
</reference>
<keyword evidence="10 13" id="KW-0418">Kinase</keyword>
<evidence type="ECO:0000256" key="15">
    <source>
        <dbReference type="PIRSR" id="PIRSR000724-2"/>
    </source>
</evidence>
<dbReference type="EMBL" id="CADCVO010000293">
    <property type="protein sequence ID" value="CAA9493543.1"/>
    <property type="molecule type" value="Genomic_DNA"/>
</dbReference>
<dbReference type="GO" id="GO:0005829">
    <property type="term" value="C:cytosol"/>
    <property type="evidence" value="ECO:0007669"/>
    <property type="project" value="TreeGrafter"/>
</dbReference>
<dbReference type="FunFam" id="3.40.50.1260:FF:000006">
    <property type="entry name" value="Phosphoglycerate kinase"/>
    <property type="match status" value="1"/>
</dbReference>
<evidence type="ECO:0000256" key="10">
    <source>
        <dbReference type="ARBA" id="ARBA00022777"/>
    </source>
</evidence>
<dbReference type="InterPro" id="IPR015911">
    <property type="entry name" value="Phosphoglycerate_kinase_CS"/>
</dbReference>
<feature type="binding site" evidence="13 15">
    <location>
        <position position="311"/>
    </location>
    <ligand>
        <name>ATP</name>
        <dbReference type="ChEBI" id="CHEBI:30616"/>
    </ligand>
</feature>
<keyword evidence="9 13" id="KW-0547">Nucleotide-binding</keyword>
<evidence type="ECO:0000256" key="2">
    <source>
        <dbReference type="ARBA" id="ARBA00004838"/>
    </source>
</evidence>
<feature type="binding site" evidence="14">
    <location>
        <position position="108"/>
    </location>
    <ligand>
        <name>(2R)-3-phosphoglycerate</name>
        <dbReference type="ChEBI" id="CHEBI:58272"/>
    </ligand>
</feature>
<evidence type="ECO:0000256" key="16">
    <source>
        <dbReference type="RuleBase" id="RU000532"/>
    </source>
</evidence>